<keyword evidence="8" id="KW-1185">Reference proteome</keyword>
<dbReference type="HAMAP" id="MF_01970">
    <property type="entry name" value="Kynureninase"/>
    <property type="match status" value="1"/>
</dbReference>
<comment type="pathway">
    <text evidence="4 6">Cofactor biosynthesis; NAD(+) biosynthesis; quinolinate from L-kynurenine: step 2/3.</text>
</comment>
<dbReference type="EMBL" id="JBHTJM010000003">
    <property type="protein sequence ID" value="MFD0963094.1"/>
    <property type="molecule type" value="Genomic_DNA"/>
</dbReference>
<evidence type="ECO:0000256" key="4">
    <source>
        <dbReference type="HAMAP-Rule" id="MF_01970"/>
    </source>
</evidence>
<comment type="similarity">
    <text evidence="4 6">Belongs to the kynureninase family.</text>
</comment>
<feature type="binding site" evidence="4">
    <location>
        <position position="274"/>
    </location>
    <ligand>
        <name>pyridoxal 5'-phosphate</name>
        <dbReference type="ChEBI" id="CHEBI:597326"/>
    </ligand>
</feature>
<evidence type="ECO:0000313" key="8">
    <source>
        <dbReference type="Proteomes" id="UP001596997"/>
    </source>
</evidence>
<evidence type="ECO:0000313" key="7">
    <source>
        <dbReference type="EMBL" id="MFD0963094.1"/>
    </source>
</evidence>
<comment type="cofactor">
    <cofactor evidence="4 6">
        <name>pyridoxal 5'-phosphate</name>
        <dbReference type="ChEBI" id="CHEBI:597326"/>
    </cofactor>
</comment>
<dbReference type="PANTHER" id="PTHR14084:SF0">
    <property type="entry name" value="KYNURENINASE"/>
    <property type="match status" value="1"/>
</dbReference>
<evidence type="ECO:0000256" key="2">
    <source>
        <dbReference type="ARBA" id="ARBA00022801"/>
    </source>
</evidence>
<dbReference type="Pfam" id="PF22580">
    <property type="entry name" value="KYNU_C"/>
    <property type="match status" value="1"/>
</dbReference>
<dbReference type="PIRSF" id="PIRSF038800">
    <property type="entry name" value="KYNU"/>
    <property type="match status" value="1"/>
</dbReference>
<keyword evidence="3 4" id="KW-0663">Pyridoxal phosphate</keyword>
<dbReference type="Proteomes" id="UP001596997">
    <property type="component" value="Unassembled WGS sequence"/>
</dbReference>
<dbReference type="EC" id="3.7.1.3" evidence="4 5"/>
<keyword evidence="1 4" id="KW-0662">Pyridine nucleotide biosynthesis</keyword>
<comment type="catalytic activity">
    <reaction evidence="4 6">
        <text>L-kynurenine + H2O = anthranilate + L-alanine + H(+)</text>
        <dbReference type="Rhea" id="RHEA:16813"/>
        <dbReference type="ChEBI" id="CHEBI:15377"/>
        <dbReference type="ChEBI" id="CHEBI:15378"/>
        <dbReference type="ChEBI" id="CHEBI:16567"/>
        <dbReference type="ChEBI" id="CHEBI:57959"/>
        <dbReference type="ChEBI" id="CHEBI:57972"/>
        <dbReference type="EC" id="3.7.1.3"/>
    </reaction>
</comment>
<feature type="modified residue" description="N6-(pyridoxal phosphate)lysine" evidence="4">
    <location>
        <position position="244"/>
    </location>
</feature>
<dbReference type="Gene3D" id="3.40.640.10">
    <property type="entry name" value="Type I PLP-dependent aspartate aminotransferase-like (Major domain)"/>
    <property type="match status" value="1"/>
</dbReference>
<feature type="binding site" evidence="4">
    <location>
        <position position="302"/>
    </location>
    <ligand>
        <name>pyridoxal 5'-phosphate</name>
        <dbReference type="ChEBI" id="CHEBI:597326"/>
    </ligand>
</feature>
<dbReference type="InterPro" id="IPR015422">
    <property type="entry name" value="PyrdxlP-dep_Trfase_small"/>
</dbReference>
<evidence type="ECO:0000256" key="1">
    <source>
        <dbReference type="ARBA" id="ARBA00022642"/>
    </source>
</evidence>
<organism evidence="7 8">
    <name type="scientific">Pseudofulvibacter geojedonensis</name>
    <dbReference type="NCBI Taxonomy" id="1123758"/>
    <lineage>
        <taxon>Bacteria</taxon>
        <taxon>Pseudomonadati</taxon>
        <taxon>Bacteroidota</taxon>
        <taxon>Flavobacteriia</taxon>
        <taxon>Flavobacteriales</taxon>
        <taxon>Flavobacteriaceae</taxon>
        <taxon>Pseudofulvibacter</taxon>
    </lineage>
</organism>
<proteinExistence type="inferred from homology"/>
<keyword evidence="2 4" id="KW-0378">Hydrolase</keyword>
<dbReference type="InterPro" id="IPR010111">
    <property type="entry name" value="Kynureninase"/>
</dbReference>
<feature type="binding site" evidence="4">
    <location>
        <begin position="133"/>
        <end position="136"/>
    </location>
    <ligand>
        <name>pyridoxal 5'-phosphate</name>
        <dbReference type="ChEBI" id="CHEBI:597326"/>
    </ligand>
</feature>
<evidence type="ECO:0000256" key="6">
    <source>
        <dbReference type="PIRNR" id="PIRNR038800"/>
    </source>
</evidence>
<gene>
    <name evidence="4 7" type="primary">kynU</name>
    <name evidence="7" type="ORF">ACFQ1O_03635</name>
</gene>
<dbReference type="InterPro" id="IPR015421">
    <property type="entry name" value="PyrdxlP-dep_Trfase_major"/>
</dbReference>
<feature type="binding site" evidence="4">
    <location>
        <position position="243"/>
    </location>
    <ligand>
        <name>pyridoxal 5'-phosphate</name>
        <dbReference type="ChEBI" id="CHEBI:597326"/>
    </ligand>
</feature>
<comment type="pathway">
    <text evidence="4 6">Amino-acid degradation; L-kynurenine degradation; L-alanine and anthranilate from L-kynurenine: step 1/1.</text>
</comment>
<sequence>MNFKNTLLFAQKLDRQDKLNAFQSNFIFPKKRGEKCIYMAGHSLGLQPKNTKKYVDEVLDSWGELAVDGHFKGDNPWSTYHEKFKEPLAKIVGAKPEEVTVMNTLSVNLHLLLASFYRPTVKRFKILCEEKAFPSDQYILESQVKWHGLDPKDVIEVIPYNEEGFEIRTETILNKIEELGDSLALVFMGGVHYYLGQVMDIEKITKAGQAVGAKVGWDLAHAAGNISLELNSWNVDFAAWCSYKYMNSGPGSISGVYVSERYHQDASMIRLAGWWGNKKETRFLMKPYFEPETSADGWQLSNIPILSMVPYYASLLMFDKVGMESLIRKRDKITAYLDFVVEEVNKVTPVEMRVITPKYPKRACQISIFFSEDGRAIFEYLEENGVIADWREPNVIRMAPVPFYTSYEDIYRIGTLLKEAVDKIAVRHEVW</sequence>
<name>A0ABW3I060_9FLAO</name>
<protein>
    <recommendedName>
        <fullName evidence="4 5">Kynureninase</fullName>
        <ecNumber evidence="4 5">3.7.1.3</ecNumber>
    </recommendedName>
    <alternativeName>
        <fullName evidence="4">L-kynurenine hydrolase</fullName>
    </alternativeName>
</protein>
<comment type="catalytic activity">
    <reaction evidence="6">
        <text>3-hydroxy-L-kynurenine + H2O = 3-hydroxyanthranilate + L-alanine + H(+)</text>
        <dbReference type="Rhea" id="RHEA:25143"/>
        <dbReference type="ChEBI" id="CHEBI:15377"/>
        <dbReference type="ChEBI" id="CHEBI:15378"/>
        <dbReference type="ChEBI" id="CHEBI:36559"/>
        <dbReference type="ChEBI" id="CHEBI:57972"/>
        <dbReference type="ChEBI" id="CHEBI:58125"/>
        <dbReference type="EC" id="3.7.1.3"/>
    </reaction>
</comment>
<dbReference type="RefSeq" id="WP_377713448.1">
    <property type="nucleotide sequence ID" value="NZ_JBHTJM010000003.1"/>
</dbReference>
<comment type="subunit">
    <text evidence="4 6">Homodimer.</text>
</comment>
<reference evidence="8" key="1">
    <citation type="journal article" date="2019" name="Int. J. Syst. Evol. Microbiol.">
        <title>The Global Catalogue of Microorganisms (GCM) 10K type strain sequencing project: providing services to taxonomists for standard genome sequencing and annotation.</title>
        <authorList>
            <consortium name="The Broad Institute Genomics Platform"/>
            <consortium name="The Broad Institute Genome Sequencing Center for Infectious Disease"/>
            <person name="Wu L."/>
            <person name="Ma J."/>
        </authorList>
    </citation>
    <scope>NUCLEOTIDE SEQUENCE [LARGE SCALE GENOMIC DNA]</scope>
    <source>
        <strain evidence="8">CCUG 62114</strain>
    </source>
</reference>
<evidence type="ECO:0000256" key="5">
    <source>
        <dbReference type="NCBIfam" id="TIGR01814"/>
    </source>
</evidence>
<comment type="caution">
    <text evidence="7">The sequence shown here is derived from an EMBL/GenBank/DDBJ whole genome shotgun (WGS) entry which is preliminary data.</text>
</comment>
<evidence type="ECO:0000256" key="3">
    <source>
        <dbReference type="ARBA" id="ARBA00022898"/>
    </source>
</evidence>
<feature type="binding site" evidence="4">
    <location>
        <position position="105"/>
    </location>
    <ligand>
        <name>pyridoxal 5'-phosphate</name>
        <dbReference type="ChEBI" id="CHEBI:597326"/>
    </ligand>
</feature>
<dbReference type="Gene3D" id="3.90.1150.10">
    <property type="entry name" value="Aspartate Aminotransferase, domain 1"/>
    <property type="match status" value="1"/>
</dbReference>
<accession>A0ABW3I060</accession>
<comment type="caution">
    <text evidence="4">Lacks conserved residue(s) required for the propagation of feature annotation.</text>
</comment>
<comment type="function">
    <text evidence="4 6">Catalyzes the cleavage of L-kynurenine (L-Kyn) and L-3-hydroxykynurenine (L-3OHKyn) into anthranilic acid (AA) and 3-hydroxyanthranilic acid (3-OHAA), respectively.</text>
</comment>
<dbReference type="InterPro" id="IPR015424">
    <property type="entry name" value="PyrdxlP-dep_Trfase"/>
</dbReference>
<dbReference type="PANTHER" id="PTHR14084">
    <property type="entry name" value="KYNURENINASE"/>
    <property type="match status" value="1"/>
</dbReference>
<dbReference type="GO" id="GO:0030429">
    <property type="term" value="F:kynureninase activity"/>
    <property type="evidence" value="ECO:0007669"/>
    <property type="project" value="UniProtKB-EC"/>
</dbReference>
<feature type="binding site" evidence="4">
    <location>
        <position position="221"/>
    </location>
    <ligand>
        <name>pyridoxal 5'-phosphate</name>
        <dbReference type="ChEBI" id="CHEBI:597326"/>
    </ligand>
</feature>
<feature type="binding site" evidence="4">
    <location>
        <position position="218"/>
    </location>
    <ligand>
        <name>pyridoxal 5'-phosphate</name>
        <dbReference type="ChEBI" id="CHEBI:597326"/>
    </ligand>
</feature>
<feature type="binding site" evidence="4">
    <location>
        <position position="106"/>
    </location>
    <ligand>
        <name>pyridoxal 5'-phosphate</name>
        <dbReference type="ChEBI" id="CHEBI:597326"/>
    </ligand>
</feature>
<dbReference type="NCBIfam" id="TIGR01814">
    <property type="entry name" value="kynureninase"/>
    <property type="match status" value="1"/>
</dbReference>
<dbReference type="SUPFAM" id="SSF53383">
    <property type="entry name" value="PLP-dependent transferases"/>
    <property type="match status" value="1"/>
</dbReference>